<dbReference type="GO" id="GO:0009103">
    <property type="term" value="P:lipopolysaccharide biosynthetic process"/>
    <property type="evidence" value="ECO:0007669"/>
    <property type="project" value="UniProtKB-ARBA"/>
</dbReference>
<feature type="transmembrane region" description="Helical" evidence="9">
    <location>
        <begin position="230"/>
        <end position="254"/>
    </location>
</feature>
<evidence type="ECO:0000313" key="11">
    <source>
        <dbReference type="EMBL" id="QDU59772.1"/>
    </source>
</evidence>
<evidence type="ECO:0000259" key="10">
    <source>
        <dbReference type="Pfam" id="PF13231"/>
    </source>
</evidence>
<reference evidence="11 12" key="1">
    <citation type="submission" date="2019-02" db="EMBL/GenBank/DDBJ databases">
        <title>Deep-cultivation of Planctomycetes and their phenomic and genomic characterization uncovers novel biology.</title>
        <authorList>
            <person name="Wiegand S."/>
            <person name="Jogler M."/>
            <person name="Boedeker C."/>
            <person name="Pinto D."/>
            <person name="Vollmers J."/>
            <person name="Rivas-Marin E."/>
            <person name="Kohn T."/>
            <person name="Peeters S.H."/>
            <person name="Heuer A."/>
            <person name="Rast P."/>
            <person name="Oberbeckmann S."/>
            <person name="Bunk B."/>
            <person name="Jeske O."/>
            <person name="Meyerdierks A."/>
            <person name="Storesund J.E."/>
            <person name="Kallscheuer N."/>
            <person name="Luecker S."/>
            <person name="Lage O.M."/>
            <person name="Pohl T."/>
            <person name="Merkel B.J."/>
            <person name="Hornburger P."/>
            <person name="Mueller R.-W."/>
            <person name="Bruemmer F."/>
            <person name="Labrenz M."/>
            <person name="Spormann A.M."/>
            <person name="Op den Camp H."/>
            <person name="Overmann J."/>
            <person name="Amann R."/>
            <person name="Jetten M.S.M."/>
            <person name="Mascher T."/>
            <person name="Medema M.H."/>
            <person name="Devos D.P."/>
            <person name="Kaster A.-K."/>
            <person name="Ovreas L."/>
            <person name="Rohde M."/>
            <person name="Galperin M.Y."/>
            <person name="Jogler C."/>
        </authorList>
    </citation>
    <scope>NUCLEOTIDE SEQUENCE [LARGE SCALE GENOMIC DNA]</scope>
    <source>
        <strain evidence="11 12">Pan216</strain>
    </source>
</reference>
<proteinExistence type="predicted"/>
<feature type="transmembrane region" description="Helical" evidence="9">
    <location>
        <begin position="304"/>
        <end position="327"/>
    </location>
</feature>
<keyword evidence="2" id="KW-1003">Cell membrane</keyword>
<evidence type="ECO:0000256" key="9">
    <source>
        <dbReference type="SAM" id="Phobius"/>
    </source>
</evidence>
<keyword evidence="6 9" id="KW-1133">Transmembrane helix</keyword>
<feature type="transmembrane region" description="Helical" evidence="9">
    <location>
        <begin position="274"/>
        <end position="292"/>
    </location>
</feature>
<feature type="transmembrane region" description="Helical" evidence="9">
    <location>
        <begin position="440"/>
        <end position="458"/>
    </location>
</feature>
<evidence type="ECO:0000256" key="8">
    <source>
        <dbReference type="SAM" id="MobiDB-lite"/>
    </source>
</evidence>
<keyword evidence="12" id="KW-1185">Reference proteome</keyword>
<dbReference type="AlphaFoldDB" id="A0A518AYG9"/>
<keyword evidence="5 9" id="KW-0812">Transmembrane</keyword>
<dbReference type="RefSeq" id="WP_419193198.1">
    <property type="nucleotide sequence ID" value="NZ_CP036279.1"/>
</dbReference>
<keyword evidence="4" id="KW-0808">Transferase</keyword>
<evidence type="ECO:0000256" key="4">
    <source>
        <dbReference type="ARBA" id="ARBA00022679"/>
    </source>
</evidence>
<feature type="transmembrane region" description="Helical" evidence="9">
    <location>
        <begin position="495"/>
        <end position="515"/>
    </location>
</feature>
<dbReference type="Proteomes" id="UP000317093">
    <property type="component" value="Chromosome"/>
</dbReference>
<accession>A0A518AYG9</accession>
<keyword evidence="3" id="KW-0328">Glycosyltransferase</keyword>
<dbReference type="PANTHER" id="PTHR33908:SF11">
    <property type="entry name" value="MEMBRANE PROTEIN"/>
    <property type="match status" value="1"/>
</dbReference>
<feature type="transmembrane region" description="Helical" evidence="9">
    <location>
        <begin position="93"/>
        <end position="115"/>
    </location>
</feature>
<protein>
    <recommendedName>
        <fullName evidence="10">Glycosyltransferase RgtA/B/C/D-like domain-containing protein</fullName>
    </recommendedName>
</protein>
<dbReference type="PANTHER" id="PTHR33908">
    <property type="entry name" value="MANNOSYLTRANSFERASE YKCB-RELATED"/>
    <property type="match status" value="1"/>
</dbReference>
<name>A0A518AYG9_9BACT</name>
<evidence type="ECO:0000256" key="5">
    <source>
        <dbReference type="ARBA" id="ARBA00022692"/>
    </source>
</evidence>
<dbReference type="InterPro" id="IPR038731">
    <property type="entry name" value="RgtA/B/C-like"/>
</dbReference>
<evidence type="ECO:0000256" key="1">
    <source>
        <dbReference type="ARBA" id="ARBA00004651"/>
    </source>
</evidence>
<evidence type="ECO:0000256" key="2">
    <source>
        <dbReference type="ARBA" id="ARBA00022475"/>
    </source>
</evidence>
<sequence length="663" mass="73601">MASPSNPEPSVSLRRSDLVFALLLVLFGFLARWPFIVGSDRLIDNDEGIVGMMAQDIAEGRRFPIYFYGQRYMGALEAYVIAGFHAVTDDPLLALRLGPACFFALLVGVEYLFLARCLGRAAGLCGALALVATSPFFVYWSLAARGGYIEVLLAGTLLWWAYWEWFVFPGDRPPWKLATLGFLTGLGYWINPAIAVFVAPVVVHALLFGPVRLGRQTEKARNQLERIDRVTLGLPLALPALVLGAWFFATLLWSVEIRGPVAHHHVLFGLAPRVAQWIVLALVAMGVTAALVRLRGHLPRLREWCRLGAPFLLGFVIGMSPNIVYVLEKTLTHTAMDKSVPLGLHPIWSAGRPLAFLWHGLPLLLGADPFPLWEWVRYGRDDLVGIVPDEVGRELPRRYALNGIVLFGLLLASIAMLANHARSLGALLRLDPKRPRLGDFLLLAMAGMLVLYISNALAFDFTSIRYLVPLSAILPGLLGAALAGPRCRWMGLIGVWLAFFGWSLGQALVVMTVWGPHPLEDVAAKLRDEGVSYVTAEGDKAHLVSFLTKQRPVVAEFDPFWPRLDHLRRKLAPDEPAHYLAYPPHRDWMVEWRGSGIPGAPPPEVGRGLWRLLEPKRKEPGVEVVPLAHGFELWRLPEPLEEPRDREVEEGSERSKGPKGEKS</sequence>
<dbReference type="GO" id="GO:0005886">
    <property type="term" value="C:plasma membrane"/>
    <property type="evidence" value="ECO:0007669"/>
    <property type="project" value="UniProtKB-SubCell"/>
</dbReference>
<feature type="transmembrane region" description="Helical" evidence="9">
    <location>
        <begin position="464"/>
        <end position="483"/>
    </location>
</feature>
<gene>
    <name evidence="11" type="ORF">Pan216_06040</name>
</gene>
<dbReference type="GO" id="GO:0016763">
    <property type="term" value="F:pentosyltransferase activity"/>
    <property type="evidence" value="ECO:0007669"/>
    <property type="project" value="TreeGrafter"/>
</dbReference>
<evidence type="ECO:0000256" key="7">
    <source>
        <dbReference type="ARBA" id="ARBA00023136"/>
    </source>
</evidence>
<feature type="domain" description="Glycosyltransferase RgtA/B/C/D-like" evidence="10">
    <location>
        <begin position="78"/>
        <end position="210"/>
    </location>
</feature>
<evidence type="ECO:0000313" key="12">
    <source>
        <dbReference type="Proteomes" id="UP000317093"/>
    </source>
</evidence>
<evidence type="ECO:0000256" key="6">
    <source>
        <dbReference type="ARBA" id="ARBA00022989"/>
    </source>
</evidence>
<dbReference type="KEGG" id="knv:Pan216_06040"/>
<dbReference type="Pfam" id="PF13231">
    <property type="entry name" value="PMT_2"/>
    <property type="match status" value="1"/>
</dbReference>
<feature type="transmembrane region" description="Helical" evidence="9">
    <location>
        <begin position="147"/>
        <end position="168"/>
    </location>
</feature>
<feature type="region of interest" description="Disordered" evidence="8">
    <location>
        <begin position="642"/>
        <end position="663"/>
    </location>
</feature>
<feature type="transmembrane region" description="Helical" evidence="9">
    <location>
        <begin position="188"/>
        <end position="209"/>
    </location>
</feature>
<comment type="subcellular location">
    <subcellularLocation>
        <location evidence="1">Cell membrane</location>
        <topology evidence="1">Multi-pass membrane protein</topology>
    </subcellularLocation>
</comment>
<evidence type="ECO:0000256" key="3">
    <source>
        <dbReference type="ARBA" id="ARBA00022676"/>
    </source>
</evidence>
<organism evidence="11 12">
    <name type="scientific">Kolteria novifilia</name>
    <dbReference type="NCBI Taxonomy" id="2527975"/>
    <lineage>
        <taxon>Bacteria</taxon>
        <taxon>Pseudomonadati</taxon>
        <taxon>Planctomycetota</taxon>
        <taxon>Planctomycetia</taxon>
        <taxon>Kolteriales</taxon>
        <taxon>Kolteriaceae</taxon>
        <taxon>Kolteria</taxon>
    </lineage>
</organism>
<feature type="transmembrane region" description="Helical" evidence="9">
    <location>
        <begin position="121"/>
        <end position="140"/>
    </location>
</feature>
<feature type="transmembrane region" description="Helical" evidence="9">
    <location>
        <begin position="18"/>
        <end position="35"/>
    </location>
</feature>
<feature type="transmembrane region" description="Helical" evidence="9">
    <location>
        <begin position="399"/>
        <end position="419"/>
    </location>
</feature>
<dbReference type="InterPro" id="IPR050297">
    <property type="entry name" value="LipidA_mod_glycosyltrf_83"/>
</dbReference>
<keyword evidence="7 9" id="KW-0472">Membrane</keyword>
<dbReference type="EMBL" id="CP036279">
    <property type="protein sequence ID" value="QDU59772.1"/>
    <property type="molecule type" value="Genomic_DNA"/>
</dbReference>